<protein>
    <submittedName>
        <fullName evidence="3">Uncharacterized protein</fullName>
    </submittedName>
</protein>
<accession>A0ABQ5KYR8</accession>
<dbReference type="Proteomes" id="UP001057375">
    <property type="component" value="Unassembled WGS sequence"/>
</dbReference>
<feature type="compositionally biased region" description="Polar residues" evidence="2">
    <location>
        <begin position="183"/>
        <end position="196"/>
    </location>
</feature>
<feature type="compositionally biased region" description="Low complexity" evidence="2">
    <location>
        <begin position="419"/>
        <end position="434"/>
    </location>
</feature>
<feature type="compositionally biased region" description="Polar residues" evidence="2">
    <location>
        <begin position="1058"/>
        <end position="1073"/>
    </location>
</feature>
<feature type="compositionally biased region" description="Low complexity" evidence="2">
    <location>
        <begin position="1184"/>
        <end position="1196"/>
    </location>
</feature>
<feature type="compositionally biased region" description="Polar residues" evidence="2">
    <location>
        <begin position="361"/>
        <end position="377"/>
    </location>
</feature>
<comment type="caution">
    <text evidence="3">The sequence shown here is derived from an EMBL/GenBank/DDBJ whole genome shotgun (WGS) entry which is preliminary data.</text>
</comment>
<feature type="compositionally biased region" description="Polar residues" evidence="2">
    <location>
        <begin position="1157"/>
        <end position="1179"/>
    </location>
</feature>
<evidence type="ECO:0000256" key="1">
    <source>
        <dbReference type="SAM" id="Coils"/>
    </source>
</evidence>
<organism evidence="3 4">
    <name type="scientific">Aduncisulcus paluster</name>
    <dbReference type="NCBI Taxonomy" id="2918883"/>
    <lineage>
        <taxon>Eukaryota</taxon>
        <taxon>Metamonada</taxon>
        <taxon>Carpediemonas-like organisms</taxon>
        <taxon>Aduncisulcus</taxon>
    </lineage>
</organism>
<feature type="compositionally biased region" description="Polar residues" evidence="2">
    <location>
        <begin position="1123"/>
        <end position="1136"/>
    </location>
</feature>
<feature type="region of interest" description="Disordered" evidence="2">
    <location>
        <begin position="1108"/>
        <end position="1207"/>
    </location>
</feature>
<gene>
    <name evidence="3" type="ORF">ADUPG1_009721</name>
</gene>
<dbReference type="EMBL" id="BQXS01011311">
    <property type="protein sequence ID" value="GKT36823.1"/>
    <property type="molecule type" value="Genomic_DNA"/>
</dbReference>
<evidence type="ECO:0000313" key="3">
    <source>
        <dbReference type="EMBL" id="GKT36823.1"/>
    </source>
</evidence>
<feature type="compositionally biased region" description="Basic residues" evidence="2">
    <location>
        <begin position="946"/>
        <end position="963"/>
    </location>
</feature>
<feature type="region of interest" description="Disordered" evidence="2">
    <location>
        <begin position="941"/>
        <end position="970"/>
    </location>
</feature>
<proteinExistence type="predicted"/>
<feature type="region of interest" description="Disordered" evidence="2">
    <location>
        <begin position="992"/>
        <end position="1041"/>
    </location>
</feature>
<name>A0ABQ5KYR8_9EUKA</name>
<keyword evidence="4" id="KW-1185">Reference proteome</keyword>
<feature type="region of interest" description="Disordered" evidence="2">
    <location>
        <begin position="1054"/>
        <end position="1092"/>
    </location>
</feature>
<keyword evidence="1" id="KW-0175">Coiled coil</keyword>
<feature type="compositionally biased region" description="Basic and acidic residues" evidence="2">
    <location>
        <begin position="198"/>
        <end position="211"/>
    </location>
</feature>
<feature type="compositionally biased region" description="Polar residues" evidence="2">
    <location>
        <begin position="384"/>
        <end position="409"/>
    </location>
</feature>
<evidence type="ECO:0000313" key="4">
    <source>
        <dbReference type="Proteomes" id="UP001057375"/>
    </source>
</evidence>
<feature type="coiled-coil region" evidence="1">
    <location>
        <begin position="700"/>
        <end position="773"/>
    </location>
</feature>
<feature type="compositionally biased region" description="Low complexity" evidence="2">
    <location>
        <begin position="1031"/>
        <end position="1041"/>
    </location>
</feature>
<feature type="compositionally biased region" description="Basic and acidic residues" evidence="2">
    <location>
        <begin position="1108"/>
        <end position="1122"/>
    </location>
</feature>
<feature type="compositionally biased region" description="Low complexity" evidence="2">
    <location>
        <begin position="279"/>
        <end position="299"/>
    </location>
</feature>
<feature type="region of interest" description="Disordered" evidence="2">
    <location>
        <begin position="341"/>
        <end position="545"/>
    </location>
</feature>
<reference evidence="3" key="1">
    <citation type="submission" date="2022-03" db="EMBL/GenBank/DDBJ databases">
        <title>Draft genome sequence of Aduncisulcus paluster, a free-living microaerophilic Fornicata.</title>
        <authorList>
            <person name="Yuyama I."/>
            <person name="Kume K."/>
            <person name="Tamura T."/>
            <person name="Inagaki Y."/>
            <person name="Hashimoto T."/>
        </authorList>
    </citation>
    <scope>NUCLEOTIDE SEQUENCE</scope>
    <source>
        <strain evidence="3">NY0171</strain>
    </source>
</reference>
<feature type="compositionally biased region" description="Low complexity" evidence="2">
    <location>
        <begin position="469"/>
        <end position="488"/>
    </location>
</feature>
<feature type="compositionally biased region" description="Polar residues" evidence="2">
    <location>
        <begin position="494"/>
        <end position="504"/>
    </location>
</feature>
<sequence>MSDDLDYLQKTIDEIDDMDDFLDEKLLEDFSSFGDDDGGAPQGKSDESSSDADDILGEKKDMKSEQETKKDDKKEEEHKKPIEPTTNKRQKEHQSGFSEGMKQIPPQTKPTEKPSRPIPNRIFRRGKESFSRDKPKDDSEIQRISGKMSGLKSDESATKDSSYELIEEEVYEYEEEYIEDNEQIGNQTLSNISRRNSGMKESERSAGHIARDSIPSRGTKSGSVSSYVSKPTASISSNTSAQSQSSVSQPRATTRSSAPGKGSKPSSSGYARPVSQKISPFSFATGASPSSSSSTIPPSVTKTVASERQRSASTPPTDSPFVSQRKAADIYSQKTAVFLKQSQSHSDLGKGVTKGRGPSPLGSNKSRDQYQPPQQTPMEKEDTSSLSSVQKEKQPTVTTPRRNASSISSLFLKGSRRIASSSASSSAKPSPSTSMQQLNQGSPRLDSDRTKPVSIPLMRSPSGDKQPISSQSTRGSTTFSFTSPSKSQKVADTPPSSQLHPQQSESRENNRTTVSTPPLSPKIVRNEETRMKKQGSTTMLPPGRSILTPTVGIDQRSQDELIDRVTSALTSNLSSSLQSSCGSSISSMIESLVPQLASQLTKQMSDQLSASIGSVLASSLTSALATSLSSSLSLAIVDTVPSSVASSLTSALSSSTSSLSEAVSGVFIKNMSKLDNIMHEKVRDMESVKNLLSRFLSHSHFTQEEKLDALRKDLERKQEELSIDRVRLVQERADIKAAKECIEVEKRVLHERVDELKEERRSLQDKEESLGRKQHSLDHRERELVDREAILRAAQRSSEQNLLDAKEIRRHVEEERQRLVRVRSELDGLQLRINSERIQLVKERKEMNLEQAKALASISAASVRYHSTLQQAHGFDSQIPILRSLPAANSMPSYHPSSGSHIPAIHGIHGSQYEMYEAANYGAGIAAPSVAMIMRDMEMKAERRAERKSRHRSRSRSHRKSRKHHEDIVFIDNDDEDEEFDLPKRHAEASVRIDDHERIVPSKHSLSRTREEKQHETARSMGINFSDSQALPSSRSLPSSMRIDPVLQSDLEVDAHSSHITSQVSSNQQSDRPSTIHDPCDEEMKDEDDKTRQSIHYLELERRNNMKQPDRWHSLSRTREAHITSQVSSNQQSDRPSTIHDPCDEEMKDEDDKTIRDTSLSSCLPTVTRLDTTIGNLESPSVPENRNSESSSFREQNSTEEENSTIE</sequence>
<feature type="compositionally biased region" description="Polar residues" evidence="2">
    <location>
        <begin position="216"/>
        <end position="233"/>
    </location>
</feature>
<feature type="compositionally biased region" description="Basic and acidic residues" evidence="2">
    <location>
        <begin position="152"/>
        <end position="162"/>
    </location>
</feature>
<evidence type="ECO:0000256" key="2">
    <source>
        <dbReference type="SAM" id="MobiDB-lite"/>
    </source>
</evidence>
<feature type="compositionally biased region" description="Polar residues" evidence="2">
    <location>
        <begin position="311"/>
        <end position="322"/>
    </location>
</feature>
<feature type="region of interest" description="Disordered" evidence="2">
    <location>
        <begin position="29"/>
        <end position="163"/>
    </location>
</feature>
<feature type="coiled-coil region" evidence="1">
    <location>
        <begin position="805"/>
        <end position="846"/>
    </location>
</feature>
<feature type="region of interest" description="Disordered" evidence="2">
    <location>
        <begin position="179"/>
        <end position="327"/>
    </location>
</feature>
<feature type="compositionally biased region" description="Basic and acidic residues" evidence="2">
    <location>
        <begin position="56"/>
        <end position="82"/>
    </location>
</feature>
<feature type="compositionally biased region" description="Basic and acidic residues" evidence="2">
    <location>
        <begin position="1008"/>
        <end position="1018"/>
    </location>
</feature>
<feature type="compositionally biased region" description="Basic and acidic residues" evidence="2">
    <location>
        <begin position="125"/>
        <end position="141"/>
    </location>
</feature>
<feature type="compositionally biased region" description="Low complexity" evidence="2">
    <location>
        <begin position="234"/>
        <end position="249"/>
    </location>
</feature>
<feature type="compositionally biased region" description="Low complexity" evidence="2">
    <location>
        <begin position="256"/>
        <end position="269"/>
    </location>
</feature>
<feature type="compositionally biased region" description="Acidic residues" evidence="2">
    <location>
        <begin position="1198"/>
        <end position="1207"/>
    </location>
</feature>